<comment type="caution">
    <text evidence="1">The sequence shown here is derived from an EMBL/GenBank/DDBJ whole genome shotgun (WGS) entry which is preliminary data.</text>
</comment>
<evidence type="ECO:0000313" key="2">
    <source>
        <dbReference type="Proteomes" id="UP000326380"/>
    </source>
</evidence>
<dbReference type="SUPFAM" id="SSF69318">
    <property type="entry name" value="Integrin alpha N-terminal domain"/>
    <property type="match status" value="1"/>
</dbReference>
<dbReference type="Pfam" id="PF01839">
    <property type="entry name" value="FG-GAP"/>
    <property type="match status" value="1"/>
</dbReference>
<reference evidence="1 2" key="1">
    <citation type="submission" date="2019-09" db="EMBL/GenBank/DDBJ databases">
        <title>Genome sequence of Hymenobacter sp. M3.</title>
        <authorList>
            <person name="Srinivasan S."/>
        </authorList>
    </citation>
    <scope>NUCLEOTIDE SEQUENCE [LARGE SCALE GENOMIC DNA]</scope>
    <source>
        <strain evidence="1 2">M3</strain>
    </source>
</reference>
<dbReference type="Pfam" id="PF13517">
    <property type="entry name" value="FG-GAP_3"/>
    <property type="match status" value="1"/>
</dbReference>
<dbReference type="RefSeq" id="WP_151080683.1">
    <property type="nucleotide sequence ID" value="NZ_CP047647.1"/>
</dbReference>
<proteinExistence type="predicted"/>
<dbReference type="Gene3D" id="2.130.10.130">
    <property type="entry name" value="Integrin alpha, N-terminal"/>
    <property type="match status" value="1"/>
</dbReference>
<dbReference type="AlphaFoldDB" id="A0A7L4ZX24"/>
<gene>
    <name evidence="1" type="ORF">F0P96_19545</name>
</gene>
<dbReference type="NCBIfam" id="TIGR04183">
    <property type="entry name" value="Por_Secre_tail"/>
    <property type="match status" value="1"/>
</dbReference>
<keyword evidence="2" id="KW-1185">Reference proteome</keyword>
<sequence length="484" mass="50103">MKHYLLLASFGLAAFPALAQPTPGPIGFQATTTLQLATGAAPSDVAIGDFDHDGRPDLAVSERGLNRVELFAPGATAGSFLPAPIASVVTGASPASLVAVPLDNQPAANAADDLAVLGADQAHLQSFRNANAAGQAAFLAPASFYIDATGLYNSPRLRAGHLNGDNVIDVVTIRDGFQSSGMGVVSLYPQSMTSLGFVSTSSGGRPADVALADLNLDGELDAFYVQPQAGNVLWFFNTGTARVFSTGSAQPIPALAPTPTCVAVGNVNSQDLPDVAIGNTDNEVVLQLSRLNPQQGYLYENPLRLPVGAAPVQLLLTDLNGDSRAELVVLTAAGQLRVYRHNGGAYPACFDAPQLLPTGPDPTALRLADVDGDARPDLVVPCAGDHTVRVFRNTGQVLAAKPAAALADLQVHPNPATNRLRVQLPAGLNAAPLTATFTDALGRVLRTQAVPASGELAVDGLPRGLCLLRLHNAQGSITRRVLLQ</sequence>
<protein>
    <submittedName>
        <fullName evidence="1">T9SS type A sorting domain-containing protein</fullName>
    </submittedName>
</protein>
<accession>A0A7L4ZX24</accession>
<evidence type="ECO:0000313" key="1">
    <source>
        <dbReference type="EMBL" id="KAA9325528.1"/>
    </source>
</evidence>
<dbReference type="Proteomes" id="UP000326380">
    <property type="component" value="Unassembled WGS sequence"/>
</dbReference>
<name>A0A7L4ZX24_9BACT</name>
<dbReference type="InterPro" id="IPR026444">
    <property type="entry name" value="Secre_tail"/>
</dbReference>
<dbReference type="InterPro" id="IPR028994">
    <property type="entry name" value="Integrin_alpha_N"/>
</dbReference>
<dbReference type="PANTHER" id="PTHR46580">
    <property type="entry name" value="SENSOR KINASE-RELATED"/>
    <property type="match status" value="1"/>
</dbReference>
<dbReference type="InterPro" id="IPR013517">
    <property type="entry name" value="FG-GAP"/>
</dbReference>
<organism evidence="1 2">
    <name type="scientific">Hymenobacter busanensis</name>
    <dbReference type="NCBI Taxonomy" id="2607656"/>
    <lineage>
        <taxon>Bacteria</taxon>
        <taxon>Pseudomonadati</taxon>
        <taxon>Bacteroidota</taxon>
        <taxon>Cytophagia</taxon>
        <taxon>Cytophagales</taxon>
        <taxon>Hymenobacteraceae</taxon>
        <taxon>Hymenobacter</taxon>
    </lineage>
</organism>
<dbReference type="EMBL" id="VTWU01000009">
    <property type="protein sequence ID" value="KAA9325528.1"/>
    <property type="molecule type" value="Genomic_DNA"/>
</dbReference>